<organism evidence="2">
    <name type="scientific">Entamoeba dispar (strain ATCC PRA-260 / SAW760)</name>
    <dbReference type="NCBI Taxonomy" id="370354"/>
    <lineage>
        <taxon>Eukaryota</taxon>
        <taxon>Amoebozoa</taxon>
        <taxon>Evosea</taxon>
        <taxon>Archamoebae</taxon>
        <taxon>Mastigamoebida</taxon>
        <taxon>Entamoebidae</taxon>
        <taxon>Entamoeba</taxon>
    </lineage>
</organism>
<dbReference type="AlphaFoldDB" id="B0ELE5"/>
<protein>
    <submittedName>
        <fullName evidence="1">Uncharacterized protein</fullName>
    </submittedName>
</protein>
<dbReference type="GeneID" id="5884104"/>
<reference evidence="2" key="1">
    <citation type="submission" date="2007-12" db="EMBL/GenBank/DDBJ databases">
        <title>Annotation of Entamoeba dispar SAW760.</title>
        <authorList>
            <person name="Lorenzi H."/>
            <person name="Inman J."/>
            <person name="Schobel S."/>
            <person name="Amedeo P."/>
            <person name="Caler E."/>
        </authorList>
    </citation>
    <scope>NUCLEOTIDE SEQUENCE [LARGE SCALE GENOMIC DNA]</scope>
    <source>
        <strain evidence="2">ATCC PRA-260 / SAW760</strain>
    </source>
</reference>
<dbReference type="KEGG" id="edi:EDI_143450"/>
<feature type="non-terminal residue" evidence="1">
    <location>
        <position position="140"/>
    </location>
</feature>
<evidence type="ECO:0000313" key="2">
    <source>
        <dbReference type="Proteomes" id="UP000008076"/>
    </source>
</evidence>
<evidence type="ECO:0000313" key="1">
    <source>
        <dbReference type="EMBL" id="EDR24652.1"/>
    </source>
</evidence>
<accession>B0ELE5</accession>
<gene>
    <name evidence="1" type="ORF">EDI_143450</name>
</gene>
<dbReference type="Proteomes" id="UP000008076">
    <property type="component" value="Unassembled WGS sequence"/>
</dbReference>
<name>B0ELE5_ENTDS</name>
<dbReference type="EMBL" id="DS549838">
    <property type="protein sequence ID" value="EDR24652.1"/>
    <property type="molecule type" value="Genomic_DNA"/>
</dbReference>
<keyword evidence="2" id="KW-1185">Reference proteome</keyword>
<dbReference type="RefSeq" id="XP_001738990.1">
    <property type="nucleotide sequence ID" value="XM_001738938.1"/>
</dbReference>
<proteinExistence type="predicted"/>
<dbReference type="VEuPathDB" id="AmoebaDB:EDI_143450"/>
<dbReference type="OrthoDB" id="29284at2759"/>
<sequence>MIWNEVDIVMDEIILDKYEEEFINPPFQQKVEVQEYCHFDGLKIGVSPYHYQLVNEEKSFINEKINYIKDNQLFEIEEVLFDPILENEIVKEIQIETKMIIENEEGWERIKKDGKKWMEKWKEKKDIIWKMKNNNNYNYQ</sequence>